<feature type="region of interest" description="Disordered" evidence="1">
    <location>
        <begin position="120"/>
        <end position="145"/>
    </location>
</feature>
<dbReference type="AlphaFoldDB" id="A0A3A9ZWF0"/>
<dbReference type="SUPFAM" id="SSF82607">
    <property type="entry name" value="YbaB-like"/>
    <property type="match status" value="1"/>
</dbReference>
<keyword evidence="3" id="KW-1185">Reference proteome</keyword>
<organism evidence="2 3">
    <name type="scientific">Micromonospora costi</name>
    <dbReference type="NCBI Taxonomy" id="1530042"/>
    <lineage>
        <taxon>Bacteria</taxon>
        <taxon>Bacillati</taxon>
        <taxon>Actinomycetota</taxon>
        <taxon>Actinomycetes</taxon>
        <taxon>Micromonosporales</taxon>
        <taxon>Micromonosporaceae</taxon>
        <taxon>Micromonospora</taxon>
    </lineage>
</organism>
<dbReference type="InterPro" id="IPR004401">
    <property type="entry name" value="YbaB/EbfC"/>
</dbReference>
<dbReference type="Gene3D" id="3.30.1310.10">
    <property type="entry name" value="Nucleoid-associated protein YbaB-like domain"/>
    <property type="match status" value="1"/>
</dbReference>
<dbReference type="InterPro" id="IPR036894">
    <property type="entry name" value="YbaB-like_sf"/>
</dbReference>
<dbReference type="GO" id="GO:0003677">
    <property type="term" value="F:DNA binding"/>
    <property type="evidence" value="ECO:0007669"/>
    <property type="project" value="UniProtKB-KW"/>
</dbReference>
<dbReference type="Proteomes" id="UP000279968">
    <property type="component" value="Unassembled WGS sequence"/>
</dbReference>
<keyword evidence="2" id="KW-0238">DNA-binding</keyword>
<accession>A0A3A9ZWF0</accession>
<sequence length="145" mass="15562">MMDVPFGATADAAEEWMRSWSASVSERAAQTQAMSQRVAELSVSATGARGAVEVTVAGSGAVTNLWLDERVRAWPADRIAAEVMATMRRAQGRLAGAVAEAAAQTVGAHSETARAIVASYATRFPEQPDDPDEQRERSRRGRDGW</sequence>
<dbReference type="OrthoDB" id="3296761at2"/>
<dbReference type="Pfam" id="PF02575">
    <property type="entry name" value="YbaB_DNA_bd"/>
    <property type="match status" value="1"/>
</dbReference>
<reference evidence="2 3" key="1">
    <citation type="journal article" date="2015" name="Int. J. Syst. Evol. Microbiol.">
        <title>Micromonospora costi sp. nov., isolated from a leaf of Costus speciosus.</title>
        <authorList>
            <person name="Thawai C."/>
        </authorList>
    </citation>
    <scope>NUCLEOTIDE SEQUENCE [LARGE SCALE GENOMIC DNA]</scope>
    <source>
        <strain evidence="2 3">CS1-12</strain>
    </source>
</reference>
<proteinExistence type="predicted"/>
<comment type="caution">
    <text evidence="2">The sequence shown here is derived from an EMBL/GenBank/DDBJ whole genome shotgun (WGS) entry which is preliminary data.</text>
</comment>
<evidence type="ECO:0000256" key="1">
    <source>
        <dbReference type="SAM" id="MobiDB-lite"/>
    </source>
</evidence>
<dbReference type="EMBL" id="RBAN01000004">
    <property type="protein sequence ID" value="RKN52639.1"/>
    <property type="molecule type" value="Genomic_DNA"/>
</dbReference>
<gene>
    <name evidence="2" type="ORF">D7193_22555</name>
</gene>
<name>A0A3A9ZWF0_9ACTN</name>
<evidence type="ECO:0000313" key="2">
    <source>
        <dbReference type="EMBL" id="RKN52639.1"/>
    </source>
</evidence>
<protein>
    <submittedName>
        <fullName evidence="2">YbaB/EbfC family DNA-binding protein</fullName>
    </submittedName>
</protein>
<evidence type="ECO:0000313" key="3">
    <source>
        <dbReference type="Proteomes" id="UP000279968"/>
    </source>
</evidence>